<evidence type="ECO:0000313" key="3">
    <source>
        <dbReference type="Proteomes" id="UP000233551"/>
    </source>
</evidence>
<sequence length="142" mass="15632">MSTKIDLEKAYDRLSWSFIEDTLVATEFPPNLRSVIMDCITTASMKFLWNGEETEIFNMGSGIQQVCPLSSGCPDVAGPGGLIRDDNGQWILGFARNIGYGTAAVAELWGVLTGLEQAGTSSTTVSTLKWIRRWFMISHCQC</sequence>
<gene>
    <name evidence="2" type="ORF">CRG98_049539</name>
</gene>
<evidence type="ECO:0000259" key="1">
    <source>
        <dbReference type="Pfam" id="PF13456"/>
    </source>
</evidence>
<reference evidence="2 3" key="1">
    <citation type="submission" date="2017-11" db="EMBL/GenBank/DDBJ databases">
        <title>De-novo sequencing of pomegranate (Punica granatum L.) genome.</title>
        <authorList>
            <person name="Akparov Z."/>
            <person name="Amiraslanov A."/>
            <person name="Hajiyeva S."/>
            <person name="Abbasov M."/>
            <person name="Kaur K."/>
            <person name="Hamwieh A."/>
            <person name="Solovyev V."/>
            <person name="Salamov A."/>
            <person name="Braich B."/>
            <person name="Kosarev P."/>
            <person name="Mahmoud A."/>
            <person name="Hajiyev E."/>
            <person name="Babayeva S."/>
            <person name="Izzatullayeva V."/>
            <person name="Mammadov A."/>
            <person name="Mammadov A."/>
            <person name="Sharifova S."/>
            <person name="Ojaghi J."/>
            <person name="Eynullazada K."/>
            <person name="Bayramov B."/>
            <person name="Abdulazimova A."/>
            <person name="Shahmuradov I."/>
        </authorList>
    </citation>
    <scope>NUCLEOTIDE SEQUENCE [LARGE SCALE GENOMIC DNA]</scope>
    <source>
        <strain evidence="3">cv. AG2017</strain>
        <tissue evidence="2">Leaf</tissue>
    </source>
</reference>
<dbReference type="Proteomes" id="UP000233551">
    <property type="component" value="Unassembled WGS sequence"/>
</dbReference>
<keyword evidence="3" id="KW-1185">Reference proteome</keyword>
<protein>
    <recommendedName>
        <fullName evidence="1">RNase H type-1 domain-containing protein</fullName>
    </recommendedName>
</protein>
<dbReference type="AlphaFoldDB" id="A0A2I0HEW6"/>
<evidence type="ECO:0000313" key="2">
    <source>
        <dbReference type="EMBL" id="PKI11377.1"/>
    </source>
</evidence>
<dbReference type="CDD" id="cd06222">
    <property type="entry name" value="RNase_H_like"/>
    <property type="match status" value="1"/>
</dbReference>
<comment type="caution">
    <text evidence="2">The sequence shown here is derived from an EMBL/GenBank/DDBJ whole genome shotgun (WGS) entry which is preliminary data.</text>
</comment>
<dbReference type="EMBL" id="PGOL01040794">
    <property type="protein sequence ID" value="PKI11377.1"/>
    <property type="molecule type" value="Genomic_DNA"/>
</dbReference>
<proteinExistence type="predicted"/>
<organism evidence="2 3">
    <name type="scientific">Punica granatum</name>
    <name type="common">Pomegranate</name>
    <dbReference type="NCBI Taxonomy" id="22663"/>
    <lineage>
        <taxon>Eukaryota</taxon>
        <taxon>Viridiplantae</taxon>
        <taxon>Streptophyta</taxon>
        <taxon>Embryophyta</taxon>
        <taxon>Tracheophyta</taxon>
        <taxon>Spermatophyta</taxon>
        <taxon>Magnoliopsida</taxon>
        <taxon>eudicotyledons</taxon>
        <taxon>Gunneridae</taxon>
        <taxon>Pentapetalae</taxon>
        <taxon>rosids</taxon>
        <taxon>malvids</taxon>
        <taxon>Myrtales</taxon>
        <taxon>Lythraceae</taxon>
        <taxon>Punica</taxon>
    </lineage>
</organism>
<dbReference type="InterPro" id="IPR002156">
    <property type="entry name" value="RNaseH_domain"/>
</dbReference>
<dbReference type="GO" id="GO:0003676">
    <property type="term" value="F:nucleic acid binding"/>
    <property type="evidence" value="ECO:0007669"/>
    <property type="project" value="InterPro"/>
</dbReference>
<name>A0A2I0HEW6_PUNGR</name>
<dbReference type="Pfam" id="PF13456">
    <property type="entry name" value="RVT_3"/>
    <property type="match status" value="1"/>
</dbReference>
<dbReference type="SUPFAM" id="SSF53098">
    <property type="entry name" value="Ribonuclease H-like"/>
    <property type="match status" value="1"/>
</dbReference>
<dbReference type="InterPro" id="IPR012337">
    <property type="entry name" value="RNaseH-like_sf"/>
</dbReference>
<dbReference type="GO" id="GO:0004523">
    <property type="term" value="F:RNA-DNA hybrid ribonuclease activity"/>
    <property type="evidence" value="ECO:0007669"/>
    <property type="project" value="InterPro"/>
</dbReference>
<accession>A0A2I0HEW6</accession>
<dbReference type="InterPro" id="IPR044730">
    <property type="entry name" value="RNase_H-like_dom_plant"/>
</dbReference>
<feature type="domain" description="RNase H type-1" evidence="1">
    <location>
        <begin position="76"/>
        <end position="118"/>
    </location>
</feature>